<gene>
    <name evidence="8" type="ORF">Adt_14971</name>
</gene>
<evidence type="ECO:0000256" key="4">
    <source>
        <dbReference type="ARBA" id="ARBA00023136"/>
    </source>
</evidence>
<dbReference type="InterPro" id="IPR026825">
    <property type="entry name" value="Vac14"/>
</dbReference>
<dbReference type="InterPro" id="IPR021841">
    <property type="entry name" value="VAC14_Fig4p-bd"/>
</dbReference>
<feature type="compositionally biased region" description="Polar residues" evidence="6">
    <location>
        <begin position="647"/>
        <end position="660"/>
    </location>
</feature>
<evidence type="ECO:0000256" key="3">
    <source>
        <dbReference type="ARBA" id="ARBA00022737"/>
    </source>
</evidence>
<dbReference type="AlphaFoldDB" id="A0ABD1U153"/>
<evidence type="ECO:0000256" key="2">
    <source>
        <dbReference type="ARBA" id="ARBA00010225"/>
    </source>
</evidence>
<protein>
    <submittedName>
        <fullName evidence="8">Protein VAC14-like protein</fullName>
    </submittedName>
</protein>
<name>A0ABD1U153_9LAMI</name>
<dbReference type="PANTHER" id="PTHR16023:SF0">
    <property type="entry name" value="PROTEIN VAC14 HOMOLOG"/>
    <property type="match status" value="1"/>
</dbReference>
<dbReference type="Proteomes" id="UP001604336">
    <property type="component" value="Unassembled WGS sequence"/>
</dbReference>
<keyword evidence="4" id="KW-0472">Membrane</keyword>
<evidence type="ECO:0000256" key="1">
    <source>
        <dbReference type="ARBA" id="ARBA00004308"/>
    </source>
</evidence>
<comment type="subcellular location">
    <subcellularLocation>
        <location evidence="1">Endomembrane system</location>
    </subcellularLocation>
</comment>
<organism evidence="8 9">
    <name type="scientific">Abeliophyllum distichum</name>
    <dbReference type="NCBI Taxonomy" id="126358"/>
    <lineage>
        <taxon>Eukaryota</taxon>
        <taxon>Viridiplantae</taxon>
        <taxon>Streptophyta</taxon>
        <taxon>Embryophyta</taxon>
        <taxon>Tracheophyta</taxon>
        <taxon>Spermatophyta</taxon>
        <taxon>Magnoliopsida</taxon>
        <taxon>eudicotyledons</taxon>
        <taxon>Gunneridae</taxon>
        <taxon>Pentapetalae</taxon>
        <taxon>asterids</taxon>
        <taxon>lamiids</taxon>
        <taxon>Lamiales</taxon>
        <taxon>Oleaceae</taxon>
        <taxon>Forsythieae</taxon>
        <taxon>Abeliophyllum</taxon>
    </lineage>
</organism>
<dbReference type="FunFam" id="1.25.10.10:FF:000169">
    <property type="entry name" value="protein VAC14 homolog isoform X1"/>
    <property type="match status" value="1"/>
</dbReference>
<dbReference type="PANTHER" id="PTHR16023">
    <property type="entry name" value="TAX1 BINDING PROTEIN-RELATED"/>
    <property type="match status" value="1"/>
</dbReference>
<dbReference type="EMBL" id="JBFOLK010000004">
    <property type="protein sequence ID" value="KAL2518724.1"/>
    <property type="molecule type" value="Genomic_DNA"/>
</dbReference>
<sequence length="693" mass="77710">MADAQSVIPTAVLRNLSDKLYEKRKNAALEVEGIVKQLAVAGDHDKITAVINSLTIDFTYSAQANHRKGGLIGLAAATVGLTSEAAQHLEQIVPPVLYSFSDQDSRVRYYACEALYNIAKVVRGDFIVFFNQIFEALCKLSADLDPNVQSAAHLLDRLVKDIVTESDQFSIEEFIPLLRERMNICLAFLPDFLDGLFNMLSDSSHEIRQQADSALSEFLQEIKNSPSVDYGRMAEILVQRAASADEFTRLTAITWINEFVKLGGDQLVPYYADILGAILPCISDKEEKIRVVARETNEELHGIEADPAEGFDVGAILSVARRHLSSEWEATRIEALHWISTLLNRHRSEVLSFLNDVFDTLLKALSDPSDEVVLLVLEVHACIAKDDKHFVQLLVYLVQNFRVDSSLLEKRGALIIRRLCVLLDAETVYRKLSTILEGESDLDFASIMVQALNLILLTSSELSDLRDLLKQSLFNDAGKKLFLALYASWCHSAMAILSLCLLAQTYQHASSVIQSLVEEDINVKFLVQLDKLIHLLETPTFAYLRLQLLEPGRYIWLLKALYGLLMLLPQQSVAFKILRTRLRTVPTFSGEQFKRISSGNSLLDVNYKVGDGDLNEDSRSVHNGINFASSLQQFEHIQQQHRRHSKMQAQYRNSSTSSTKEVQRPESKGSSAVTDSNMPPSRSLRRGPGQLQL</sequence>
<comment type="caution">
    <text evidence="8">The sequence shown here is derived from an EMBL/GenBank/DDBJ whole genome shotgun (WGS) entry which is preliminary data.</text>
</comment>
<dbReference type="Pfam" id="PF12755">
    <property type="entry name" value="Vac14_Fab1_bd"/>
    <property type="match status" value="1"/>
</dbReference>
<evidence type="ECO:0000256" key="6">
    <source>
        <dbReference type="SAM" id="MobiDB-lite"/>
    </source>
</evidence>
<feature type="region of interest" description="Disordered" evidence="6">
    <location>
        <begin position="638"/>
        <end position="693"/>
    </location>
</feature>
<proteinExistence type="inferred from homology"/>
<dbReference type="GO" id="GO:0012505">
    <property type="term" value="C:endomembrane system"/>
    <property type="evidence" value="ECO:0007669"/>
    <property type="project" value="UniProtKB-SubCell"/>
</dbReference>
<feature type="compositionally biased region" description="Polar residues" evidence="6">
    <location>
        <begin position="668"/>
        <end position="680"/>
    </location>
</feature>
<dbReference type="PROSITE" id="PS50077">
    <property type="entry name" value="HEAT_REPEAT"/>
    <property type="match status" value="1"/>
</dbReference>
<feature type="repeat" description="HEAT" evidence="5">
    <location>
        <begin position="92"/>
        <end position="127"/>
    </location>
</feature>
<dbReference type="Gene3D" id="1.25.10.10">
    <property type="entry name" value="Leucine-rich Repeat Variant"/>
    <property type="match status" value="2"/>
</dbReference>
<dbReference type="FunFam" id="1.25.10.10:FF:000032">
    <property type="entry name" value="Vac14 homolog (S. cerevisiae)"/>
    <property type="match status" value="1"/>
</dbReference>
<dbReference type="Pfam" id="PF11916">
    <property type="entry name" value="Vac14_Fig4_bd"/>
    <property type="match status" value="1"/>
</dbReference>
<evidence type="ECO:0000256" key="5">
    <source>
        <dbReference type="PROSITE-ProRule" id="PRU00103"/>
    </source>
</evidence>
<dbReference type="InterPro" id="IPR021133">
    <property type="entry name" value="HEAT_type_2"/>
</dbReference>
<evidence type="ECO:0000313" key="8">
    <source>
        <dbReference type="EMBL" id="KAL2518724.1"/>
    </source>
</evidence>
<keyword evidence="3" id="KW-0677">Repeat</keyword>
<comment type="similarity">
    <text evidence="2">Belongs to the VAC14 family.</text>
</comment>
<evidence type="ECO:0000313" key="9">
    <source>
        <dbReference type="Proteomes" id="UP001604336"/>
    </source>
</evidence>
<dbReference type="InterPro" id="IPR011989">
    <property type="entry name" value="ARM-like"/>
</dbReference>
<accession>A0ABD1U153</accession>
<reference evidence="9" key="1">
    <citation type="submission" date="2024-07" db="EMBL/GenBank/DDBJ databases">
        <title>Two chromosome-level genome assemblies of Korean endemic species Abeliophyllum distichum and Forsythia ovata (Oleaceae).</title>
        <authorList>
            <person name="Jang H."/>
        </authorList>
    </citation>
    <scope>NUCLEOTIDE SEQUENCE [LARGE SCALE GENOMIC DNA]</scope>
</reference>
<dbReference type="SUPFAM" id="SSF48371">
    <property type="entry name" value="ARM repeat"/>
    <property type="match status" value="1"/>
</dbReference>
<dbReference type="InterPro" id="IPR016024">
    <property type="entry name" value="ARM-type_fold"/>
</dbReference>
<feature type="domain" description="Vacuolar protein 14 C-terminal Fig4-binding" evidence="7">
    <location>
        <begin position="406"/>
        <end position="585"/>
    </location>
</feature>
<evidence type="ECO:0000259" key="7">
    <source>
        <dbReference type="Pfam" id="PF11916"/>
    </source>
</evidence>
<keyword evidence="9" id="KW-1185">Reference proteome</keyword>